<feature type="transmembrane region" description="Helical" evidence="1">
    <location>
        <begin position="98"/>
        <end position="116"/>
    </location>
</feature>
<protein>
    <submittedName>
        <fullName evidence="2">Uncharacterized protein</fullName>
    </submittedName>
</protein>
<keyword evidence="1" id="KW-0472">Membrane</keyword>
<feature type="transmembrane region" description="Helical" evidence="1">
    <location>
        <begin position="6"/>
        <end position="26"/>
    </location>
</feature>
<keyword evidence="1" id="KW-0812">Transmembrane</keyword>
<organism evidence="2 3">
    <name type="scientific">Eubacterium maltosivorans</name>
    <dbReference type="NCBI Taxonomy" id="2041044"/>
    <lineage>
        <taxon>Bacteria</taxon>
        <taxon>Bacillati</taxon>
        <taxon>Bacillota</taxon>
        <taxon>Clostridia</taxon>
        <taxon>Eubacteriales</taxon>
        <taxon>Eubacteriaceae</taxon>
        <taxon>Eubacterium</taxon>
    </lineage>
</organism>
<dbReference type="AlphaFoldDB" id="A0A4P9CAX9"/>
<proteinExistence type="predicted"/>
<keyword evidence="3" id="KW-1185">Reference proteome</keyword>
<feature type="transmembrane region" description="Helical" evidence="1">
    <location>
        <begin position="161"/>
        <end position="189"/>
    </location>
</feature>
<evidence type="ECO:0000313" key="3">
    <source>
        <dbReference type="Proteomes" id="UP000218387"/>
    </source>
</evidence>
<feature type="transmembrane region" description="Helical" evidence="1">
    <location>
        <begin position="298"/>
        <end position="315"/>
    </location>
</feature>
<evidence type="ECO:0000256" key="1">
    <source>
        <dbReference type="SAM" id="Phobius"/>
    </source>
</evidence>
<feature type="transmembrane region" description="Helical" evidence="1">
    <location>
        <begin position="271"/>
        <end position="292"/>
    </location>
</feature>
<name>A0A4P9CAX9_EUBML</name>
<keyword evidence="1" id="KW-1133">Transmembrane helix</keyword>
<dbReference type="KEGG" id="emt:CPZ25_015895"/>
<evidence type="ECO:0000313" key="2">
    <source>
        <dbReference type="EMBL" id="QCT72744.1"/>
    </source>
</evidence>
<sequence length="505" mass="59182">MFLFSLPFIPFMYLIIQIYFIVMAKIKPQLFIEQNMHYEKRQFKFSEETVLDKIINCFFYILKIIYMLFFIGTLVFIFDLNLKIPFSAAEAFSSIIDAEFTCLIGIFSFVAIYTNFKQNSFGLLTVEELLEKKHYTFWLWLFFLLSFSSIIVYSIDNKSHIGSIIGFTLSLSSFIPIAFIMATSIPFLISKQKIIHKQNMNLYLQSYYSEMYQKSFWKILKKNQVFSSFQELVWEYLQESRQIGNIKNVQYVEINADKSLASEFSKKSSRLILLFIVSMMIVTFFIACILGLQENFVSIIMISLILLVIMILLNLNKSVKIGNVRLIYGNWGFEFANKKEKRCFVSLSSMFLIEPLMKKHIKTSLGILVLYINILIFRKEKDIEYILNGVMNICETIDLQNGHYKTIPIVVLLHFFKDMKYQKSKKYCEYFSDSDSKEVTEELKVNASFCTALLKKLECNPQHESFIKDHLNNKNMLEDFYNYVGLEIKKTTSDGSLSSFPDCLL</sequence>
<dbReference type="EMBL" id="CP029487">
    <property type="protein sequence ID" value="QCT72744.1"/>
    <property type="molecule type" value="Genomic_DNA"/>
</dbReference>
<reference evidence="2 3" key="1">
    <citation type="submission" date="2018-05" db="EMBL/GenBank/DDBJ databases">
        <title>Genome comparison of Eubacterium sp.</title>
        <authorList>
            <person name="Feng Y."/>
            <person name="Sanchez-Andrea I."/>
            <person name="Stams A.J.M."/>
            <person name="De Vos W.M."/>
        </authorList>
    </citation>
    <scope>NUCLEOTIDE SEQUENCE [LARGE SCALE GENOMIC DNA]</scope>
    <source>
        <strain evidence="2 3">YI</strain>
    </source>
</reference>
<dbReference type="RefSeq" id="WP_074618538.1">
    <property type="nucleotide sequence ID" value="NZ_CP029487.1"/>
</dbReference>
<accession>A0A4P9CAX9</accession>
<gene>
    <name evidence="2" type="ORF">CPZ25_015895</name>
</gene>
<feature type="transmembrane region" description="Helical" evidence="1">
    <location>
        <begin position="57"/>
        <end position="78"/>
    </location>
</feature>
<dbReference type="Proteomes" id="UP000218387">
    <property type="component" value="Chromosome"/>
</dbReference>
<feature type="transmembrane region" description="Helical" evidence="1">
    <location>
        <begin position="137"/>
        <end position="155"/>
    </location>
</feature>